<feature type="domain" description="Nitroreductase" evidence="3">
    <location>
        <begin position="9"/>
        <end position="183"/>
    </location>
</feature>
<evidence type="ECO:0000259" key="3">
    <source>
        <dbReference type="Pfam" id="PF00881"/>
    </source>
</evidence>
<dbReference type="InterPro" id="IPR000415">
    <property type="entry name" value="Nitroreductase-like"/>
</dbReference>
<dbReference type="OrthoDB" id="9784375at2"/>
<keyword evidence="2" id="KW-0560">Oxidoreductase</keyword>
<dbReference type="PANTHER" id="PTHR43673:SF12">
    <property type="entry name" value="PROTEIN DRGA"/>
    <property type="match status" value="1"/>
</dbReference>
<evidence type="ECO:0000313" key="4">
    <source>
        <dbReference type="EMBL" id="KIQ20488.1"/>
    </source>
</evidence>
<evidence type="ECO:0000313" key="5">
    <source>
        <dbReference type="Proteomes" id="UP000032067"/>
    </source>
</evidence>
<dbReference type="GO" id="GO:0016491">
    <property type="term" value="F:oxidoreductase activity"/>
    <property type="evidence" value="ECO:0007669"/>
    <property type="project" value="UniProtKB-KW"/>
</dbReference>
<gene>
    <name evidence="4" type="ORF">RT97_27905</name>
</gene>
<reference evidence="4 5" key="1">
    <citation type="submission" date="2014-12" db="EMBL/GenBank/DDBJ databases">
        <title>16Stimator: statistical estimation of ribosomal gene copy numbers from draft genome assemblies.</title>
        <authorList>
            <person name="Perisin M.A."/>
            <person name="Vetter M."/>
            <person name="Gilbert J.A."/>
            <person name="Bergelson J."/>
        </authorList>
    </citation>
    <scope>NUCLEOTIDE SEQUENCE [LARGE SCALE GENOMIC DNA]</scope>
    <source>
        <strain evidence="4 5">MEDvA23</strain>
    </source>
</reference>
<organism evidence="4 5">
    <name type="scientific">Variovorax paradoxus</name>
    <dbReference type="NCBI Taxonomy" id="34073"/>
    <lineage>
        <taxon>Bacteria</taxon>
        <taxon>Pseudomonadati</taxon>
        <taxon>Pseudomonadota</taxon>
        <taxon>Betaproteobacteria</taxon>
        <taxon>Burkholderiales</taxon>
        <taxon>Comamonadaceae</taxon>
        <taxon>Variovorax</taxon>
    </lineage>
</organism>
<protein>
    <submittedName>
        <fullName evidence="4">NAD(P)H nitroreductase</fullName>
    </submittedName>
</protein>
<dbReference type="AlphaFoldDB" id="A0A0D0KUN3"/>
<comment type="caution">
    <text evidence="4">The sequence shown here is derived from an EMBL/GenBank/DDBJ whole genome shotgun (WGS) entry which is preliminary data.</text>
</comment>
<evidence type="ECO:0000256" key="2">
    <source>
        <dbReference type="ARBA" id="ARBA00023002"/>
    </source>
</evidence>
<proteinExistence type="inferred from homology"/>
<dbReference type="SUPFAM" id="SSF55469">
    <property type="entry name" value="FMN-dependent nitroreductase-like"/>
    <property type="match status" value="1"/>
</dbReference>
<dbReference type="RefSeq" id="WP_042582112.1">
    <property type="nucleotide sequence ID" value="NZ_JXQQ01000097.1"/>
</dbReference>
<name>A0A0D0KUN3_VARPD</name>
<dbReference type="Pfam" id="PF00881">
    <property type="entry name" value="Nitroreductase"/>
    <property type="match status" value="1"/>
</dbReference>
<dbReference type="CDD" id="cd02137">
    <property type="entry name" value="MhqN-like"/>
    <property type="match status" value="1"/>
</dbReference>
<evidence type="ECO:0000256" key="1">
    <source>
        <dbReference type="ARBA" id="ARBA00007118"/>
    </source>
</evidence>
<dbReference type="InterPro" id="IPR029479">
    <property type="entry name" value="Nitroreductase"/>
</dbReference>
<dbReference type="PANTHER" id="PTHR43673">
    <property type="entry name" value="NAD(P)H NITROREDUCTASE YDGI-RELATED"/>
    <property type="match status" value="1"/>
</dbReference>
<sequence>MTHPALSAIHERRTTNLFDPAHRITDAQIEELVRLATSAPTSFNLQNWRFIAVRTDEAKARLRALAWDQAKITEAAVTFIVVGQLADHRVMADRLAPAVAAGIMPAAMVPGWEAAAKSLYFEQPQRQRDEAVRSATFGAGTLIHAAQAQGLGSAPMIGFDASAVAEAFGLAEDEVPVMLLAIGQALPENWPRKPRRPLQQVLALV</sequence>
<dbReference type="Proteomes" id="UP000032067">
    <property type="component" value="Unassembled WGS sequence"/>
</dbReference>
<comment type="similarity">
    <text evidence="1">Belongs to the nitroreductase family.</text>
</comment>
<dbReference type="Gene3D" id="3.40.109.10">
    <property type="entry name" value="NADH Oxidase"/>
    <property type="match status" value="1"/>
</dbReference>
<accession>A0A0D0KUN3</accession>
<dbReference type="EMBL" id="JXQQ01000097">
    <property type="protein sequence ID" value="KIQ20488.1"/>
    <property type="molecule type" value="Genomic_DNA"/>
</dbReference>